<dbReference type="PANTHER" id="PTHR37953:SF1">
    <property type="entry name" value="UPF0127 PROTEIN MJ1496"/>
    <property type="match status" value="1"/>
</dbReference>
<dbReference type="OrthoDB" id="9808290at2"/>
<dbReference type="PANTHER" id="PTHR37953">
    <property type="entry name" value="UPF0127 PROTEIN MJ1496"/>
    <property type="match status" value="1"/>
</dbReference>
<accession>A0A2T5V8M2</accession>
<sequence length="165" mass="17749">MFRPADRFFARRTSCSLGLLVAGVMALVLALGAAQGVQAGQTEPLTLVTSSGRHDFRVEVVATPADRARGLMYRKSVPDGTGMLFDFQYQQPVSFWMKNTYVSLDMIFIRENGAIARIAQDTTPLSEKVVPSGVPVRYVLEVVSGTAKRLGIQPGDKVEGAGIGG</sequence>
<name>A0A2T5V8M2_9HYPH</name>
<dbReference type="Proteomes" id="UP000244081">
    <property type="component" value="Unassembled WGS sequence"/>
</dbReference>
<proteinExistence type="predicted"/>
<dbReference type="EMBL" id="QAYG01000005">
    <property type="protein sequence ID" value="PTW60103.1"/>
    <property type="molecule type" value="Genomic_DNA"/>
</dbReference>
<evidence type="ECO:0008006" key="3">
    <source>
        <dbReference type="Google" id="ProtNLM"/>
    </source>
</evidence>
<gene>
    <name evidence="1" type="ORF">C8N35_105103</name>
</gene>
<dbReference type="RefSeq" id="WP_107990397.1">
    <property type="nucleotide sequence ID" value="NZ_QAYG01000005.1"/>
</dbReference>
<evidence type="ECO:0000313" key="2">
    <source>
        <dbReference type="Proteomes" id="UP000244081"/>
    </source>
</evidence>
<comment type="caution">
    <text evidence="1">The sequence shown here is derived from an EMBL/GenBank/DDBJ whole genome shotgun (WGS) entry which is preliminary data.</text>
</comment>
<dbReference type="InterPro" id="IPR003795">
    <property type="entry name" value="DUF192"/>
</dbReference>
<dbReference type="Pfam" id="PF02643">
    <property type="entry name" value="DUF192"/>
    <property type="match status" value="1"/>
</dbReference>
<protein>
    <recommendedName>
        <fullName evidence="3">DUF192 domain-containing protein</fullName>
    </recommendedName>
</protein>
<dbReference type="Gene3D" id="2.60.120.1140">
    <property type="entry name" value="Protein of unknown function DUF192"/>
    <property type="match status" value="1"/>
</dbReference>
<evidence type="ECO:0000313" key="1">
    <source>
        <dbReference type="EMBL" id="PTW60103.1"/>
    </source>
</evidence>
<dbReference type="InterPro" id="IPR038695">
    <property type="entry name" value="Saro_0823-like_sf"/>
</dbReference>
<organism evidence="1 2">
    <name type="scientific">Breoghania corrubedonensis</name>
    <dbReference type="NCBI Taxonomy" id="665038"/>
    <lineage>
        <taxon>Bacteria</taxon>
        <taxon>Pseudomonadati</taxon>
        <taxon>Pseudomonadota</taxon>
        <taxon>Alphaproteobacteria</taxon>
        <taxon>Hyphomicrobiales</taxon>
        <taxon>Stappiaceae</taxon>
        <taxon>Breoghania</taxon>
    </lineage>
</organism>
<keyword evidence="2" id="KW-1185">Reference proteome</keyword>
<reference evidence="1 2" key="1">
    <citation type="submission" date="2018-04" db="EMBL/GenBank/DDBJ databases">
        <title>Genomic Encyclopedia of Archaeal and Bacterial Type Strains, Phase II (KMG-II): from individual species to whole genera.</title>
        <authorList>
            <person name="Goeker M."/>
        </authorList>
    </citation>
    <scope>NUCLEOTIDE SEQUENCE [LARGE SCALE GENOMIC DNA]</scope>
    <source>
        <strain evidence="1 2">DSM 23382</strain>
    </source>
</reference>
<dbReference type="AlphaFoldDB" id="A0A2T5V8M2"/>